<dbReference type="GO" id="GO:0033565">
    <property type="term" value="C:ESCRT-0 complex"/>
    <property type="evidence" value="ECO:0007669"/>
    <property type="project" value="TreeGrafter"/>
</dbReference>
<feature type="domain" description="SH3" evidence="7">
    <location>
        <begin position="225"/>
        <end position="284"/>
    </location>
</feature>
<dbReference type="CDD" id="cd11820">
    <property type="entry name" value="SH3_STAM"/>
    <property type="match status" value="1"/>
</dbReference>
<sequence length="515" mass="56762">MAPGHIIENSDNLNYFIEKATSEKNTTEDLALIMDIVDKVKATSNGPAECLKSIVKRLTNKHPHVAMQALTLLDYCVNNCGHKFHLEIASRDFENDCRNLVSGSKTHRKVAQKLRFLIKKWSENEFKNNSSLSLIPSLYESLKNDGQDFHDPDEKPQSTKERQSDLQKKEMEDLRKAMEESMKIENQKKNQTSAPISSLYPSFNTPGAPTATAPAPTTAAAAAAGEDRKVRAVYDFEAAEDNELTFKAGELVILLDDSDAHWWKGSNHRGEGLFPANFVSKDISELVSESGSGNTKKSVSFNGEVEVKQFETEGQTADSKTIEQPTQIDEGTIDRALSLLHDADAGPDGVDTDELTETEEKSKMMTPLIDNELEAVDRRYNALCELNSTVTAAMQLYHHLMRTAPRPGAFGGNVPTQQSQPPNQVAHAVQNVPAGPNSAYFPPPQQPQHQNMEQQQPQSLNYVPQASMPPGGGQSNNFSPQHQYSSMQTPANLEPQHSMPPGAFVQNPVASQPLL</sequence>
<dbReference type="PROSITE" id="PS50002">
    <property type="entry name" value="SH3"/>
    <property type="match status" value="1"/>
</dbReference>
<feature type="region of interest" description="Disordered" evidence="6">
    <location>
        <begin position="185"/>
        <end position="220"/>
    </location>
</feature>
<name>A0A7I8VJG9_9ANNE</name>
<keyword evidence="10" id="KW-1185">Reference proteome</keyword>
<dbReference type="PANTHER" id="PTHR45929:SF3">
    <property type="entry name" value="JAK PATHWAY SIGNAL TRANSDUCTION ADAPTOR MOLECULE"/>
    <property type="match status" value="1"/>
</dbReference>
<dbReference type="Gene3D" id="1.20.5.1940">
    <property type="match status" value="1"/>
</dbReference>
<dbReference type="PRINTS" id="PR00452">
    <property type="entry name" value="SH3DOMAIN"/>
</dbReference>
<organism evidence="9 10">
    <name type="scientific">Dimorphilus gyrociliatus</name>
    <dbReference type="NCBI Taxonomy" id="2664684"/>
    <lineage>
        <taxon>Eukaryota</taxon>
        <taxon>Metazoa</taxon>
        <taxon>Spiralia</taxon>
        <taxon>Lophotrochozoa</taxon>
        <taxon>Annelida</taxon>
        <taxon>Polychaeta</taxon>
        <taxon>Polychaeta incertae sedis</taxon>
        <taxon>Dinophilidae</taxon>
        <taxon>Dimorphilus</taxon>
    </lineage>
</organism>
<evidence type="ECO:0000256" key="3">
    <source>
        <dbReference type="ARBA" id="ARBA00022443"/>
    </source>
</evidence>
<dbReference type="InterPro" id="IPR001452">
    <property type="entry name" value="SH3_domain"/>
</dbReference>
<evidence type="ECO:0000256" key="5">
    <source>
        <dbReference type="PROSITE-ProRule" id="PRU00192"/>
    </source>
</evidence>
<protein>
    <submittedName>
        <fullName evidence="9">DgyrCDS5305</fullName>
    </submittedName>
</protein>
<comment type="similarity">
    <text evidence="2">Belongs to the STAM family.</text>
</comment>
<dbReference type="SMART" id="SM00326">
    <property type="entry name" value="SH3"/>
    <property type="match status" value="1"/>
</dbReference>
<evidence type="ECO:0000313" key="10">
    <source>
        <dbReference type="Proteomes" id="UP000549394"/>
    </source>
</evidence>
<feature type="region of interest" description="Disordered" evidence="6">
    <location>
        <begin position="143"/>
        <end position="171"/>
    </location>
</feature>
<dbReference type="OrthoDB" id="10068368at2759"/>
<feature type="region of interest" description="Disordered" evidence="6">
    <location>
        <begin position="433"/>
        <end position="515"/>
    </location>
</feature>
<dbReference type="Proteomes" id="UP000549394">
    <property type="component" value="Unassembled WGS sequence"/>
</dbReference>
<evidence type="ECO:0000313" key="9">
    <source>
        <dbReference type="EMBL" id="CAD5116415.1"/>
    </source>
</evidence>
<dbReference type="InterPro" id="IPR002014">
    <property type="entry name" value="VHS_dom"/>
</dbReference>
<reference evidence="9 10" key="1">
    <citation type="submission" date="2020-08" db="EMBL/GenBank/DDBJ databases">
        <authorList>
            <person name="Hejnol A."/>
        </authorList>
    </citation>
    <scope>NUCLEOTIDE SEQUENCE [LARGE SCALE GENOMIC DNA]</scope>
</reference>
<dbReference type="Gene3D" id="2.30.30.40">
    <property type="entry name" value="SH3 Domains"/>
    <property type="match status" value="1"/>
</dbReference>
<dbReference type="GO" id="GO:0035091">
    <property type="term" value="F:phosphatidylinositol binding"/>
    <property type="evidence" value="ECO:0007669"/>
    <property type="project" value="InterPro"/>
</dbReference>
<comment type="subcellular location">
    <subcellularLocation>
        <location evidence="1">Endosome</location>
    </subcellularLocation>
</comment>
<feature type="domain" description="VHS" evidence="8">
    <location>
        <begin position="20"/>
        <end position="150"/>
    </location>
</feature>
<dbReference type="CDD" id="cd03568">
    <property type="entry name" value="VHS_STAM"/>
    <property type="match status" value="1"/>
</dbReference>
<evidence type="ECO:0000259" key="7">
    <source>
        <dbReference type="PROSITE" id="PS50002"/>
    </source>
</evidence>
<comment type="caution">
    <text evidence="9">The sequence shown here is derived from an EMBL/GenBank/DDBJ whole genome shotgun (WGS) entry which is preliminary data.</text>
</comment>
<feature type="compositionally biased region" description="Low complexity" evidence="6">
    <location>
        <begin position="447"/>
        <end position="458"/>
    </location>
</feature>
<dbReference type="GO" id="GO:0043328">
    <property type="term" value="P:protein transport to vacuole involved in ubiquitin-dependent protein catabolic process via the multivesicular body sorting pathway"/>
    <property type="evidence" value="ECO:0007669"/>
    <property type="project" value="TreeGrafter"/>
</dbReference>
<dbReference type="PANTHER" id="PTHR45929">
    <property type="entry name" value="JAK PATHWAY SIGNAL TRANSDUCTION ADAPTOR MOLECULE"/>
    <property type="match status" value="1"/>
</dbReference>
<evidence type="ECO:0000256" key="4">
    <source>
        <dbReference type="ARBA" id="ARBA00022753"/>
    </source>
</evidence>
<accession>A0A7I8VJG9</accession>
<evidence type="ECO:0000256" key="1">
    <source>
        <dbReference type="ARBA" id="ARBA00004177"/>
    </source>
</evidence>
<keyword evidence="3 5" id="KW-0728">SH3 domain</keyword>
<dbReference type="Pfam" id="PF00018">
    <property type="entry name" value="SH3_1"/>
    <property type="match status" value="1"/>
</dbReference>
<dbReference type="InterPro" id="IPR008942">
    <property type="entry name" value="ENTH_VHS"/>
</dbReference>
<dbReference type="Gene3D" id="1.25.40.90">
    <property type="match status" value="1"/>
</dbReference>
<proteinExistence type="inferred from homology"/>
<dbReference type="Pfam" id="PF00790">
    <property type="entry name" value="VHS"/>
    <property type="match status" value="1"/>
</dbReference>
<feature type="compositionally biased region" description="Polar residues" evidence="6">
    <location>
        <begin position="189"/>
        <end position="204"/>
    </location>
</feature>
<dbReference type="SUPFAM" id="SSF48464">
    <property type="entry name" value="ENTH/VHS domain"/>
    <property type="match status" value="1"/>
</dbReference>
<evidence type="ECO:0000256" key="6">
    <source>
        <dbReference type="SAM" id="MobiDB-lite"/>
    </source>
</evidence>
<feature type="compositionally biased region" description="Polar residues" evidence="6">
    <location>
        <begin position="475"/>
        <end position="491"/>
    </location>
</feature>
<dbReference type="EMBL" id="CAJFCJ010000006">
    <property type="protein sequence ID" value="CAD5116415.1"/>
    <property type="molecule type" value="Genomic_DNA"/>
</dbReference>
<dbReference type="PROSITE" id="PS50179">
    <property type="entry name" value="VHS"/>
    <property type="match status" value="1"/>
</dbReference>
<keyword evidence="4" id="KW-0967">Endosome</keyword>
<dbReference type="SMART" id="SM00288">
    <property type="entry name" value="VHS"/>
    <property type="match status" value="1"/>
</dbReference>
<feature type="compositionally biased region" description="Low complexity" evidence="6">
    <location>
        <begin position="205"/>
        <end position="220"/>
    </location>
</feature>
<evidence type="ECO:0000259" key="8">
    <source>
        <dbReference type="PROSITE" id="PS50179"/>
    </source>
</evidence>
<dbReference type="InterPro" id="IPR050670">
    <property type="entry name" value="STAM"/>
</dbReference>
<dbReference type="SUPFAM" id="SSF50044">
    <property type="entry name" value="SH3-domain"/>
    <property type="match status" value="1"/>
</dbReference>
<dbReference type="GO" id="GO:0043130">
    <property type="term" value="F:ubiquitin binding"/>
    <property type="evidence" value="ECO:0007669"/>
    <property type="project" value="InterPro"/>
</dbReference>
<evidence type="ECO:0000256" key="2">
    <source>
        <dbReference type="ARBA" id="ARBA00009666"/>
    </source>
</evidence>
<dbReference type="InterPro" id="IPR036028">
    <property type="entry name" value="SH3-like_dom_sf"/>
</dbReference>
<gene>
    <name evidence="9" type="ORF">DGYR_LOCUS5052</name>
</gene>
<dbReference type="AlphaFoldDB" id="A0A7I8VJG9"/>